<dbReference type="InterPro" id="IPR018108">
    <property type="entry name" value="MCP_transmembrane"/>
</dbReference>
<feature type="repeat" description="Solcar" evidence="9">
    <location>
        <begin position="110"/>
        <end position="206"/>
    </location>
</feature>
<dbReference type="GO" id="GO:0031966">
    <property type="term" value="C:mitochondrial membrane"/>
    <property type="evidence" value="ECO:0007669"/>
    <property type="project" value="UniProtKB-SubCell"/>
</dbReference>
<comment type="subcellular location">
    <subcellularLocation>
        <location evidence="1">Mitochondrion membrane</location>
        <topology evidence="1">Multi-pass membrane protein</topology>
    </subcellularLocation>
</comment>
<reference evidence="11" key="1">
    <citation type="submission" date="2015-04" db="EMBL/GenBank/DDBJ databases">
        <title>The genome sequence of the plant pathogenic Rhizarian Plasmodiophora brassicae reveals insights in its biotrophic life cycle and the origin of chitin synthesis.</title>
        <authorList>
            <person name="Schwelm A."/>
            <person name="Fogelqvist J."/>
            <person name="Knaust A."/>
            <person name="Julke S."/>
            <person name="Lilja T."/>
            <person name="Dhandapani V."/>
            <person name="Bonilla-Rosso G."/>
            <person name="Karlsson M."/>
            <person name="Shevchenko A."/>
            <person name="Choi S.R."/>
            <person name="Kim H.G."/>
            <person name="Park J.Y."/>
            <person name="Lim Y.P."/>
            <person name="Ludwig-Muller J."/>
            <person name="Dixelius C."/>
        </authorList>
    </citation>
    <scope>NUCLEOTIDE SEQUENCE</scope>
    <source>
        <tissue evidence="11">Potato root galls</tissue>
    </source>
</reference>
<dbReference type="InterPro" id="IPR023395">
    <property type="entry name" value="MCP_dom_sf"/>
</dbReference>
<evidence type="ECO:0000256" key="8">
    <source>
        <dbReference type="ARBA" id="ARBA00023136"/>
    </source>
</evidence>
<dbReference type="PANTHER" id="PTHR45624:SF24">
    <property type="entry name" value="MITOCHONDRIAL SUBSTRATE CARRIER FAMILY PROTEIN G"/>
    <property type="match status" value="1"/>
</dbReference>
<keyword evidence="7" id="KW-0496">Mitochondrion</keyword>
<dbReference type="GO" id="GO:0022857">
    <property type="term" value="F:transmembrane transporter activity"/>
    <property type="evidence" value="ECO:0007669"/>
    <property type="project" value="TreeGrafter"/>
</dbReference>
<evidence type="ECO:0000256" key="6">
    <source>
        <dbReference type="ARBA" id="ARBA00022989"/>
    </source>
</evidence>
<evidence type="ECO:0000256" key="3">
    <source>
        <dbReference type="ARBA" id="ARBA00022448"/>
    </source>
</evidence>
<evidence type="ECO:0000256" key="2">
    <source>
        <dbReference type="ARBA" id="ARBA00006375"/>
    </source>
</evidence>
<dbReference type="AlphaFoldDB" id="A0A0H5QNP0"/>
<dbReference type="InterPro" id="IPR050567">
    <property type="entry name" value="Mitochondrial_Carrier"/>
</dbReference>
<sequence length="312" mass="33593">MATSDVYNACVNIGAGSVGGILAALTGHPFDTLKVRLQTQPIESPIYSGLGDCVSKTWSSEGVIGFYRGLASPLCGMVIFNAVQFMAYGQAVSIVKRHSPDHDNPTLTIPQYLACGAMTGVAVSAVESPMDLFKSQVQVQIFATAKAGTSGSSTPPMQFRSSLDAASQIWNYGGVRSVYQGLSATLFRNVPAVALYFGAYEHCRLQFSAPNGDVSKLSSMQLLCSGGVAGICYWLFTYPADIVKSTMQTDSVIREQRRFSSIWSCIGTLYKEGGARRFFRGLAPCMLRAFPANAACFWGVERTRELLTSKGQ</sequence>
<evidence type="ECO:0000256" key="9">
    <source>
        <dbReference type="PROSITE-ProRule" id="PRU00282"/>
    </source>
</evidence>
<dbReference type="Pfam" id="PF00153">
    <property type="entry name" value="Mito_carr"/>
    <property type="match status" value="3"/>
</dbReference>
<dbReference type="PANTHER" id="PTHR45624">
    <property type="entry name" value="MITOCHONDRIAL BASIC AMINO ACIDS TRANSPORTER-RELATED"/>
    <property type="match status" value="1"/>
</dbReference>
<proteinExistence type="inferred from homology"/>
<evidence type="ECO:0000256" key="1">
    <source>
        <dbReference type="ARBA" id="ARBA00004225"/>
    </source>
</evidence>
<keyword evidence="3 10" id="KW-0813">Transport</keyword>
<evidence type="ECO:0008006" key="12">
    <source>
        <dbReference type="Google" id="ProtNLM"/>
    </source>
</evidence>
<evidence type="ECO:0000313" key="11">
    <source>
        <dbReference type="EMBL" id="CRZ03006.1"/>
    </source>
</evidence>
<accession>A0A0H5QNP0</accession>
<keyword evidence="8 9" id="KW-0472">Membrane</keyword>
<dbReference type="EMBL" id="HACM01002564">
    <property type="protein sequence ID" value="CRZ03006.1"/>
    <property type="molecule type" value="Transcribed_RNA"/>
</dbReference>
<protein>
    <recommendedName>
        <fullName evidence="12">Mitochondrial carrier protein</fullName>
    </recommendedName>
</protein>
<dbReference type="Gene3D" id="1.50.40.10">
    <property type="entry name" value="Mitochondrial carrier domain"/>
    <property type="match status" value="2"/>
</dbReference>
<dbReference type="PROSITE" id="PS50920">
    <property type="entry name" value="SOLCAR"/>
    <property type="match status" value="3"/>
</dbReference>
<feature type="repeat" description="Solcar" evidence="9">
    <location>
        <begin position="217"/>
        <end position="306"/>
    </location>
</feature>
<keyword evidence="5" id="KW-0677">Repeat</keyword>
<name>A0A0H5QNP0_9EUKA</name>
<keyword evidence="6" id="KW-1133">Transmembrane helix</keyword>
<organism evidence="11">
    <name type="scientific">Spongospora subterranea</name>
    <dbReference type="NCBI Taxonomy" id="70186"/>
    <lineage>
        <taxon>Eukaryota</taxon>
        <taxon>Sar</taxon>
        <taxon>Rhizaria</taxon>
        <taxon>Endomyxa</taxon>
        <taxon>Phytomyxea</taxon>
        <taxon>Plasmodiophorida</taxon>
        <taxon>Plasmodiophoridae</taxon>
        <taxon>Spongospora</taxon>
    </lineage>
</organism>
<evidence type="ECO:0000256" key="7">
    <source>
        <dbReference type="ARBA" id="ARBA00023128"/>
    </source>
</evidence>
<dbReference type="SUPFAM" id="SSF103506">
    <property type="entry name" value="Mitochondrial carrier"/>
    <property type="match status" value="1"/>
</dbReference>
<keyword evidence="4 9" id="KW-0812">Transmembrane</keyword>
<evidence type="ECO:0000256" key="4">
    <source>
        <dbReference type="ARBA" id="ARBA00022692"/>
    </source>
</evidence>
<comment type="similarity">
    <text evidence="2 10">Belongs to the mitochondrial carrier (TC 2.A.29) family.</text>
</comment>
<feature type="repeat" description="Solcar" evidence="9">
    <location>
        <begin position="7"/>
        <end position="94"/>
    </location>
</feature>
<evidence type="ECO:0000256" key="10">
    <source>
        <dbReference type="RuleBase" id="RU000488"/>
    </source>
</evidence>
<evidence type="ECO:0000256" key="5">
    <source>
        <dbReference type="ARBA" id="ARBA00022737"/>
    </source>
</evidence>